<gene>
    <name evidence="1" type="ORF">H7J73_14265</name>
</gene>
<accession>A0ABT3CCM6</accession>
<dbReference type="RefSeq" id="WP_264068131.1">
    <property type="nucleotide sequence ID" value="NZ_JACKTY010000029.1"/>
</dbReference>
<reference evidence="1 2" key="1">
    <citation type="journal article" date="2022" name="BMC Genomics">
        <title>Comparative genome analysis of mycobacteria focusing on tRNA and non-coding RNA.</title>
        <authorList>
            <person name="Behra P.R.K."/>
            <person name="Pettersson B.M.F."/>
            <person name="Ramesh M."/>
            <person name="Das S."/>
            <person name="Dasgupta S."/>
            <person name="Kirsebom L.A."/>
        </authorList>
    </citation>
    <scope>NUCLEOTIDE SEQUENCE [LARGE SCALE GENOMIC DNA]</scope>
    <source>
        <strain evidence="1 2">DSM 44078</strain>
    </source>
</reference>
<comment type="caution">
    <text evidence="1">The sequence shown here is derived from an EMBL/GenBank/DDBJ whole genome shotgun (WGS) entry which is preliminary data.</text>
</comment>
<proteinExistence type="predicted"/>
<dbReference type="Proteomes" id="UP001526201">
    <property type="component" value="Unassembled WGS sequence"/>
</dbReference>
<evidence type="ECO:0000313" key="2">
    <source>
        <dbReference type="Proteomes" id="UP001526201"/>
    </source>
</evidence>
<sequence length="49" mass="4767">MKSGVMPLTSGQPTDMPGGSATAVPVFAVAVDTLGVLALGHLPACGTEL</sequence>
<protein>
    <submittedName>
        <fullName evidence="1">Uncharacterized protein</fullName>
    </submittedName>
</protein>
<name>A0ABT3CCM6_9MYCO</name>
<organism evidence="1 2">
    <name type="scientific">Mycolicibacterium komossense</name>
    <dbReference type="NCBI Taxonomy" id="1779"/>
    <lineage>
        <taxon>Bacteria</taxon>
        <taxon>Bacillati</taxon>
        <taxon>Actinomycetota</taxon>
        <taxon>Actinomycetes</taxon>
        <taxon>Mycobacteriales</taxon>
        <taxon>Mycobacteriaceae</taxon>
        <taxon>Mycolicibacterium</taxon>
    </lineage>
</organism>
<evidence type="ECO:0000313" key="1">
    <source>
        <dbReference type="EMBL" id="MCV7227196.1"/>
    </source>
</evidence>
<keyword evidence="2" id="KW-1185">Reference proteome</keyword>
<dbReference type="EMBL" id="JACKTY010000029">
    <property type="protein sequence ID" value="MCV7227196.1"/>
    <property type="molecule type" value="Genomic_DNA"/>
</dbReference>